<gene>
    <name evidence="2" type="ORF">C8D77_11185</name>
</gene>
<dbReference type="EMBL" id="QGGH01000011">
    <property type="protein sequence ID" value="PWJ88363.1"/>
    <property type="molecule type" value="Genomic_DNA"/>
</dbReference>
<dbReference type="GeneID" id="61054863"/>
<protein>
    <recommendedName>
        <fullName evidence="1">Putative DnaT-like domain-containing protein</fullName>
    </recommendedName>
</protein>
<proteinExistence type="predicted"/>
<sequence length="169" mass="18119">MALVVEDGTGLAGANSYVSVADFEAYLDSRATALPSGDEEGALIRATDFIDGEYRLRFPGKRLLGRTQALEWPRKEAVDQFGEDIDDDEVPVEIKNATCEAAVRELADPGSLSPDLERGGKIKELKAGSVDITYTDGAPAETIFSIIDKALSGIIGKRSTTSSSFFLRA</sequence>
<evidence type="ECO:0000259" key="1">
    <source>
        <dbReference type="Pfam" id="PF20557"/>
    </source>
</evidence>
<dbReference type="InterPro" id="IPR046787">
    <property type="entry name" value="DnaT_2"/>
</dbReference>
<name>A0A8E2WAJ3_RHILI</name>
<evidence type="ECO:0000313" key="3">
    <source>
        <dbReference type="Proteomes" id="UP000245631"/>
    </source>
</evidence>
<dbReference type="AlphaFoldDB" id="A0A8E2WAJ3"/>
<dbReference type="RefSeq" id="WP_109670380.1">
    <property type="nucleotide sequence ID" value="NZ_QGGH01000011.1"/>
</dbReference>
<evidence type="ECO:0000313" key="2">
    <source>
        <dbReference type="EMBL" id="PWJ88363.1"/>
    </source>
</evidence>
<reference evidence="2 3" key="1">
    <citation type="submission" date="2018-05" db="EMBL/GenBank/DDBJ databases">
        <title>Genomic Encyclopedia of Type Strains, Phase IV (KMG-IV): sequencing the most valuable type-strain genomes for metagenomic binning, comparative biology and taxonomic classification.</title>
        <authorList>
            <person name="Goeker M."/>
        </authorList>
    </citation>
    <scope>NUCLEOTIDE SEQUENCE [LARGE SCALE GENOMIC DNA]</scope>
    <source>
        <strain evidence="2 3">DSM 2626</strain>
    </source>
</reference>
<organism evidence="2 3">
    <name type="scientific">Rhizobium loti</name>
    <name type="common">Mesorhizobium loti</name>
    <dbReference type="NCBI Taxonomy" id="381"/>
    <lineage>
        <taxon>Bacteria</taxon>
        <taxon>Pseudomonadati</taxon>
        <taxon>Pseudomonadota</taxon>
        <taxon>Alphaproteobacteria</taxon>
        <taxon>Hyphomicrobiales</taxon>
        <taxon>Phyllobacteriaceae</taxon>
        <taxon>Mesorhizobium</taxon>
    </lineage>
</organism>
<comment type="caution">
    <text evidence="2">The sequence shown here is derived from an EMBL/GenBank/DDBJ whole genome shotgun (WGS) entry which is preliminary data.</text>
</comment>
<dbReference type="Pfam" id="PF20557">
    <property type="entry name" value="DnaT_2"/>
    <property type="match status" value="1"/>
</dbReference>
<dbReference type="Proteomes" id="UP000245631">
    <property type="component" value="Unassembled WGS sequence"/>
</dbReference>
<accession>A0A8E2WAJ3</accession>
<feature type="domain" description="Putative DnaT-like" evidence="1">
    <location>
        <begin position="1"/>
        <end position="161"/>
    </location>
</feature>